<dbReference type="InterPro" id="IPR001296">
    <property type="entry name" value="Glyco_trans_1"/>
</dbReference>
<dbReference type="Pfam" id="PF13439">
    <property type="entry name" value="Glyco_transf_4"/>
    <property type="match status" value="1"/>
</dbReference>
<comment type="caution">
    <text evidence="3">The sequence shown here is derived from an EMBL/GenBank/DDBJ whole genome shotgun (WGS) entry which is preliminary data.</text>
</comment>
<dbReference type="SUPFAM" id="SSF53756">
    <property type="entry name" value="UDP-Glycosyltransferase/glycogen phosphorylase"/>
    <property type="match status" value="1"/>
</dbReference>
<dbReference type="Pfam" id="PF00534">
    <property type="entry name" value="Glycos_transf_1"/>
    <property type="match status" value="1"/>
</dbReference>
<evidence type="ECO:0008006" key="5">
    <source>
        <dbReference type="Google" id="ProtNLM"/>
    </source>
</evidence>
<evidence type="ECO:0000313" key="4">
    <source>
        <dbReference type="Proteomes" id="UP000229756"/>
    </source>
</evidence>
<evidence type="ECO:0000259" key="2">
    <source>
        <dbReference type="Pfam" id="PF13439"/>
    </source>
</evidence>
<dbReference type="Proteomes" id="UP000229756">
    <property type="component" value="Unassembled WGS sequence"/>
</dbReference>
<evidence type="ECO:0000313" key="3">
    <source>
        <dbReference type="EMBL" id="PJC23636.1"/>
    </source>
</evidence>
<gene>
    <name evidence="3" type="ORF">CO058_02660</name>
</gene>
<accession>A0A2M8ELL5</accession>
<reference evidence="4" key="1">
    <citation type="submission" date="2017-09" db="EMBL/GenBank/DDBJ databases">
        <title>Depth-based differentiation of microbial function through sediment-hosted aquifers and enrichment of novel symbionts in the deep terrestrial subsurface.</title>
        <authorList>
            <person name="Probst A.J."/>
            <person name="Ladd B."/>
            <person name="Jarett J.K."/>
            <person name="Geller-Mcgrath D.E."/>
            <person name="Sieber C.M.K."/>
            <person name="Emerson J.B."/>
            <person name="Anantharaman K."/>
            <person name="Thomas B.C."/>
            <person name="Malmstrom R."/>
            <person name="Stieglmeier M."/>
            <person name="Klingl A."/>
            <person name="Woyke T."/>
            <person name="Ryan C.M."/>
            <person name="Banfield J.F."/>
        </authorList>
    </citation>
    <scope>NUCLEOTIDE SEQUENCE [LARGE SCALE GENOMIC DNA]</scope>
</reference>
<dbReference type="Gene3D" id="3.40.50.2000">
    <property type="entry name" value="Glycogen Phosphorylase B"/>
    <property type="match status" value="2"/>
</dbReference>
<proteinExistence type="predicted"/>
<feature type="domain" description="Glycosyl transferase family 1" evidence="1">
    <location>
        <begin position="213"/>
        <end position="367"/>
    </location>
</feature>
<dbReference type="CDD" id="cd03801">
    <property type="entry name" value="GT4_PimA-like"/>
    <property type="match status" value="1"/>
</dbReference>
<organism evidence="3 4">
    <name type="scientific">candidate division WWE3 bacterium CG_4_9_14_0_2_um_filter_35_11</name>
    <dbReference type="NCBI Taxonomy" id="1975077"/>
    <lineage>
        <taxon>Bacteria</taxon>
        <taxon>Katanobacteria</taxon>
    </lineage>
</organism>
<dbReference type="GO" id="GO:0016757">
    <property type="term" value="F:glycosyltransferase activity"/>
    <property type="evidence" value="ECO:0007669"/>
    <property type="project" value="InterPro"/>
</dbReference>
<dbReference type="InterPro" id="IPR028098">
    <property type="entry name" value="Glyco_trans_4-like_N"/>
</dbReference>
<evidence type="ECO:0000259" key="1">
    <source>
        <dbReference type="Pfam" id="PF00534"/>
    </source>
</evidence>
<protein>
    <recommendedName>
        <fullName evidence="5">Glycosyl transferase family 1 domain-containing protein</fullName>
    </recommendedName>
</protein>
<dbReference type="EMBL" id="PFSJ01000019">
    <property type="protein sequence ID" value="PJC23636.1"/>
    <property type="molecule type" value="Genomic_DNA"/>
</dbReference>
<dbReference type="PANTHER" id="PTHR12526">
    <property type="entry name" value="GLYCOSYLTRANSFERASE"/>
    <property type="match status" value="1"/>
</dbReference>
<feature type="domain" description="Glycosyltransferase subfamily 4-like N-terminal" evidence="2">
    <location>
        <begin position="35"/>
        <end position="207"/>
    </location>
</feature>
<sequence>MNILRIIYDFADENVQTEGLSPGPYDLTIAQGKIQGNQIYVLTGNLNGKNLKQGKLSYKLANNITVYNLPRAIWRFGPFLSTSLFVLPYYSYLKIFKKIDIVHNHQQMGVWFLLYKYLFGFIDKTPVVHTNHGSIKGREETSLEQGQTLDFWTKYFEYPIWKFNDLLSTKVAKVLIAVSTGLVDEMKRFYNPRVPIVVVENSVSLDRFAKEGEKVDLGFSSDDKIIFNIGRLSKRKNIDVLVESLHYLPTQFKLSLVGIWDEDFRDEIVNPLIKKYNLESRIKYLGKVSNFIAHKYYRSAEFFVLPSSHEGLPKVVIEALTCGNKVVASGFELTVDVPNLLYLEKIDAKELADAILKIDAQPDRYAETKKIIEKYYSWDSKAYDLEEIYEKVLKQK</sequence>
<dbReference type="PANTHER" id="PTHR12526:SF637">
    <property type="entry name" value="GLYCOSYLTRANSFERASE EPSF-RELATED"/>
    <property type="match status" value="1"/>
</dbReference>
<dbReference type="AlphaFoldDB" id="A0A2M8ELL5"/>
<name>A0A2M8ELL5_UNCKA</name>